<evidence type="ECO:0008006" key="6">
    <source>
        <dbReference type="Google" id="ProtNLM"/>
    </source>
</evidence>
<evidence type="ECO:0000313" key="5">
    <source>
        <dbReference type="Proteomes" id="UP001233999"/>
    </source>
</evidence>
<feature type="non-terminal residue" evidence="4">
    <location>
        <position position="1"/>
    </location>
</feature>
<evidence type="ECO:0000256" key="2">
    <source>
        <dbReference type="PROSITE-ProRule" id="PRU00497"/>
    </source>
</evidence>
<keyword evidence="1 3" id="KW-0732">Signal</keyword>
<accession>A0AAD7Z2Z9</accession>
<dbReference type="EMBL" id="JASPKZ010010687">
    <property type="protein sequence ID" value="KAJ9573635.1"/>
    <property type="molecule type" value="Genomic_DNA"/>
</dbReference>
<feature type="chain" id="PRO_5042162456" description="Cuticle protein 6" evidence="3">
    <location>
        <begin position="17"/>
        <end position="486"/>
    </location>
</feature>
<reference evidence="4" key="2">
    <citation type="submission" date="2023-05" db="EMBL/GenBank/DDBJ databases">
        <authorList>
            <person name="Fouks B."/>
        </authorList>
    </citation>
    <scope>NUCLEOTIDE SEQUENCE</scope>
    <source>
        <strain evidence="4">Stay&amp;Tobe</strain>
        <tissue evidence="4">Testes</tissue>
    </source>
</reference>
<dbReference type="InterPro" id="IPR000618">
    <property type="entry name" value="Insect_cuticle"/>
</dbReference>
<sequence>MKCLVVVSCLVAVAFAKPGYFGAVPYAAHVVAAPAAVGVATSVSSQYHAQDTLGQYSYGYTGGPSAKTETRTADGITRGGYSYIDGHGLVQSASYVSDPVNGFRVAATNLPVGPSAPAAPAAHFAAHNDAVAPPAAVSYAAAPAAVSYAAPAVSYAAPAVSYAAPAVVAAVEPVKSFGYSTASVHAEPVAYAAPAPVAVAHAAPVAVAAVEPVKSFGYSTASVHADPVVYAAPAAAPVAVAHAAPAASFGYSTASVHADPVVYAAAAPAVSVAHAAPVAVAHAAPVAVAHAAPVAVAHAVAPAVSSSSQYQAQDTLGSYSYGYADSNSQKHETRHANGITQGGYSYVDGHGIVQSANYVADALGFRVAATNLPGIPVARTCPGVCLFDTNAYVGPVAVPTIVNGVPADTPEVAAAKAAHFAAHAAVAHYGKAVTNAVVSKTAPVSEKSVPKEETLKRNVGELQASRPRPYSPEIFKIIIATPAVYE</sequence>
<dbReference type="AlphaFoldDB" id="A0AAD7Z2Z9"/>
<dbReference type="InterPro" id="IPR031305">
    <property type="entry name" value="Casein_CS"/>
</dbReference>
<proteinExistence type="predicted"/>
<feature type="signal peptide" evidence="3">
    <location>
        <begin position="1"/>
        <end position="16"/>
    </location>
</feature>
<dbReference type="Proteomes" id="UP001233999">
    <property type="component" value="Unassembled WGS sequence"/>
</dbReference>
<reference evidence="4" key="1">
    <citation type="journal article" date="2023" name="IScience">
        <title>Live-bearing cockroach genome reveals convergent evolutionary mechanisms linked to viviparity in insects and beyond.</title>
        <authorList>
            <person name="Fouks B."/>
            <person name="Harrison M.C."/>
            <person name="Mikhailova A.A."/>
            <person name="Marchal E."/>
            <person name="English S."/>
            <person name="Carruthers M."/>
            <person name="Jennings E.C."/>
            <person name="Chiamaka E.L."/>
            <person name="Frigard R.A."/>
            <person name="Pippel M."/>
            <person name="Attardo G.M."/>
            <person name="Benoit J.B."/>
            <person name="Bornberg-Bauer E."/>
            <person name="Tobe S.S."/>
        </authorList>
    </citation>
    <scope>NUCLEOTIDE SEQUENCE</scope>
    <source>
        <strain evidence="4">Stay&amp;Tobe</strain>
    </source>
</reference>
<keyword evidence="5" id="KW-1185">Reference proteome</keyword>
<comment type="caution">
    <text evidence="4">The sequence shown here is derived from an EMBL/GenBank/DDBJ whole genome shotgun (WGS) entry which is preliminary data.</text>
</comment>
<dbReference type="GO" id="GO:0062129">
    <property type="term" value="C:chitin-based extracellular matrix"/>
    <property type="evidence" value="ECO:0007669"/>
    <property type="project" value="TreeGrafter"/>
</dbReference>
<gene>
    <name evidence="4" type="ORF">L9F63_008976</name>
</gene>
<dbReference type="PANTHER" id="PTHR10380:SF196">
    <property type="entry name" value="CUTICULAR PROTEIN 72EA"/>
    <property type="match status" value="1"/>
</dbReference>
<dbReference type="InterPro" id="IPR050468">
    <property type="entry name" value="Cuticle_Struct_Prot"/>
</dbReference>
<evidence type="ECO:0000313" key="4">
    <source>
        <dbReference type="EMBL" id="KAJ9573635.1"/>
    </source>
</evidence>
<dbReference type="PANTHER" id="PTHR10380">
    <property type="entry name" value="CUTICLE PROTEIN"/>
    <property type="match status" value="1"/>
</dbReference>
<dbReference type="GO" id="GO:0008010">
    <property type="term" value="F:structural constituent of chitin-based larval cuticle"/>
    <property type="evidence" value="ECO:0007669"/>
    <property type="project" value="TreeGrafter"/>
</dbReference>
<dbReference type="PROSITE" id="PS00306">
    <property type="entry name" value="CASEIN_ALPHA_BETA"/>
    <property type="match status" value="1"/>
</dbReference>
<evidence type="ECO:0000256" key="1">
    <source>
        <dbReference type="ARBA" id="ARBA00022729"/>
    </source>
</evidence>
<name>A0AAD7Z2Z9_DIPPU</name>
<keyword evidence="2" id="KW-0193">Cuticle</keyword>
<dbReference type="Pfam" id="PF00379">
    <property type="entry name" value="Chitin_bind_4"/>
    <property type="match status" value="2"/>
</dbReference>
<protein>
    <recommendedName>
        <fullName evidence="6">Cuticle protein 6</fullName>
    </recommendedName>
</protein>
<evidence type="ECO:0000256" key="3">
    <source>
        <dbReference type="SAM" id="SignalP"/>
    </source>
</evidence>
<organism evidence="4 5">
    <name type="scientific">Diploptera punctata</name>
    <name type="common">Pacific beetle cockroach</name>
    <dbReference type="NCBI Taxonomy" id="6984"/>
    <lineage>
        <taxon>Eukaryota</taxon>
        <taxon>Metazoa</taxon>
        <taxon>Ecdysozoa</taxon>
        <taxon>Arthropoda</taxon>
        <taxon>Hexapoda</taxon>
        <taxon>Insecta</taxon>
        <taxon>Pterygota</taxon>
        <taxon>Neoptera</taxon>
        <taxon>Polyneoptera</taxon>
        <taxon>Dictyoptera</taxon>
        <taxon>Blattodea</taxon>
        <taxon>Blaberoidea</taxon>
        <taxon>Blaberidae</taxon>
        <taxon>Diplopterinae</taxon>
        <taxon>Diploptera</taxon>
    </lineage>
</organism>
<dbReference type="PROSITE" id="PS51155">
    <property type="entry name" value="CHIT_BIND_RR_2"/>
    <property type="match status" value="2"/>
</dbReference>